<dbReference type="PANTHER" id="PTHR11803:SF58">
    <property type="entry name" value="PROTEIN HMF1-RELATED"/>
    <property type="match status" value="1"/>
</dbReference>
<feature type="compositionally biased region" description="Basic residues" evidence="2">
    <location>
        <begin position="1"/>
        <end position="12"/>
    </location>
</feature>
<dbReference type="InterPro" id="IPR006175">
    <property type="entry name" value="YjgF/YER057c/UK114"/>
</dbReference>
<dbReference type="SUPFAM" id="SSF55298">
    <property type="entry name" value="YjgF-like"/>
    <property type="match status" value="1"/>
</dbReference>
<dbReference type="Proteomes" id="UP000267464">
    <property type="component" value="Unassembled WGS sequence"/>
</dbReference>
<comment type="similarity">
    <text evidence="1">Belongs to the RutC family.</text>
</comment>
<dbReference type="AlphaFoldDB" id="A0A3N7HS99"/>
<gene>
    <name evidence="3" type="ORF">DZC73_13915</name>
</gene>
<keyword evidence="4" id="KW-1185">Reference proteome</keyword>
<dbReference type="PANTHER" id="PTHR11803">
    <property type="entry name" value="2-IMINOBUTANOATE/2-IMINOPROPANOATE DEAMINASE RIDA"/>
    <property type="match status" value="1"/>
</dbReference>
<dbReference type="Pfam" id="PF01042">
    <property type="entry name" value="Ribonuc_L-PSP"/>
    <property type="match status" value="1"/>
</dbReference>
<proteinExistence type="inferred from homology"/>
<evidence type="ECO:0000256" key="1">
    <source>
        <dbReference type="ARBA" id="ARBA00010552"/>
    </source>
</evidence>
<evidence type="ECO:0000313" key="3">
    <source>
        <dbReference type="EMBL" id="RQP24633.1"/>
    </source>
</evidence>
<dbReference type="GO" id="GO:0019239">
    <property type="term" value="F:deaminase activity"/>
    <property type="evidence" value="ECO:0007669"/>
    <property type="project" value="TreeGrafter"/>
</dbReference>
<evidence type="ECO:0000256" key="2">
    <source>
        <dbReference type="SAM" id="MobiDB-lite"/>
    </source>
</evidence>
<feature type="region of interest" description="Disordered" evidence="2">
    <location>
        <begin position="1"/>
        <end position="54"/>
    </location>
</feature>
<dbReference type="InterPro" id="IPR035959">
    <property type="entry name" value="RutC-like_sf"/>
</dbReference>
<name>A0A3N7HS99_9BURK</name>
<reference evidence="3 4" key="1">
    <citation type="submission" date="2018-08" db="EMBL/GenBank/DDBJ databases">
        <authorList>
            <person name="Khan S.A."/>
            <person name="Jeon C.O."/>
            <person name="Chun B.H."/>
            <person name="Jeong S.E."/>
        </authorList>
    </citation>
    <scope>NUCLEOTIDE SEQUENCE [LARGE SCALE GENOMIC DNA]</scope>
    <source>
        <strain evidence="3 4">S-16</strain>
    </source>
</reference>
<dbReference type="EMBL" id="QUSW01000003">
    <property type="protein sequence ID" value="RQP24633.1"/>
    <property type="molecule type" value="Genomic_DNA"/>
</dbReference>
<evidence type="ECO:0000313" key="4">
    <source>
        <dbReference type="Proteomes" id="UP000267464"/>
    </source>
</evidence>
<reference evidence="3 4" key="2">
    <citation type="submission" date="2018-12" db="EMBL/GenBank/DDBJ databases">
        <title>Rhizobacter gummiphilus sp. nov., a rubber-degrading bacterium isolated from the soil of a botanical garden in Japan.</title>
        <authorList>
            <person name="Shunsuke S.S."/>
        </authorList>
    </citation>
    <scope>NUCLEOTIDE SEQUENCE [LARGE SCALE GENOMIC DNA]</scope>
    <source>
        <strain evidence="3 4">S-16</strain>
    </source>
</reference>
<dbReference type="Gene3D" id="3.30.1330.40">
    <property type="entry name" value="RutC-like"/>
    <property type="match status" value="1"/>
</dbReference>
<feature type="compositionally biased region" description="Basic and acidic residues" evidence="2">
    <location>
        <begin position="28"/>
        <end position="46"/>
    </location>
</feature>
<sequence length="218" mass="23355">MHPAAPRKLHAVVHHEQVRGRQQPEVARIGHEVGLHDSEGGDDRTPWRGRASGAELSNEAGSFAGAWRRRGTGAGCRVFPSATVSSMSLRFDNPATVHPPLGLYTHTVTVPEGTQLLYLSGQLGVRPDGSTPPTIAEQADQVFSNIVTLLDAHGLQPTDIIKLTTFIVAGQDSDAVRAARLKHLGAHRPASTAVFVSGLMDPVWHVEVEAVAAKRTRP</sequence>
<accession>A0A3N7HS99</accession>
<organism evidence="3 4">
    <name type="scientific">Piscinibacter terrae</name>
    <dbReference type="NCBI Taxonomy" id="2496871"/>
    <lineage>
        <taxon>Bacteria</taxon>
        <taxon>Pseudomonadati</taxon>
        <taxon>Pseudomonadota</taxon>
        <taxon>Betaproteobacteria</taxon>
        <taxon>Burkholderiales</taxon>
        <taxon>Sphaerotilaceae</taxon>
        <taxon>Piscinibacter</taxon>
    </lineage>
</organism>
<protein>
    <submittedName>
        <fullName evidence="3">RidA family protein</fullName>
    </submittedName>
</protein>
<dbReference type="CDD" id="cd00448">
    <property type="entry name" value="YjgF_YER057c_UK114_family"/>
    <property type="match status" value="1"/>
</dbReference>
<comment type="caution">
    <text evidence="3">The sequence shown here is derived from an EMBL/GenBank/DDBJ whole genome shotgun (WGS) entry which is preliminary data.</text>
</comment>
<dbReference type="GO" id="GO:0005829">
    <property type="term" value="C:cytosol"/>
    <property type="evidence" value="ECO:0007669"/>
    <property type="project" value="TreeGrafter"/>
</dbReference>